<dbReference type="RefSeq" id="WP_179428554.1">
    <property type="nucleotide sequence ID" value="NZ_JACBZP010000001.1"/>
</dbReference>
<dbReference type="InterPro" id="IPR011991">
    <property type="entry name" value="ArsR-like_HTH"/>
</dbReference>
<evidence type="ECO:0000313" key="2">
    <source>
        <dbReference type="Proteomes" id="UP000539111"/>
    </source>
</evidence>
<dbReference type="Gene3D" id="1.10.10.10">
    <property type="entry name" value="Winged helix-like DNA-binding domain superfamily/Winged helix DNA-binding domain"/>
    <property type="match status" value="1"/>
</dbReference>
<reference evidence="1 2" key="1">
    <citation type="submission" date="2020-07" db="EMBL/GenBank/DDBJ databases">
        <title>Sequencing the genomes of 1000 actinobacteria strains.</title>
        <authorList>
            <person name="Klenk H.-P."/>
        </authorList>
    </citation>
    <scope>NUCLEOTIDE SEQUENCE [LARGE SCALE GENOMIC DNA]</scope>
    <source>
        <strain evidence="1 2">DSM 26341</strain>
    </source>
</reference>
<organism evidence="1 2">
    <name type="scientific">Spelaeicoccus albus</name>
    <dbReference type="NCBI Taxonomy" id="1280376"/>
    <lineage>
        <taxon>Bacteria</taxon>
        <taxon>Bacillati</taxon>
        <taxon>Actinomycetota</taxon>
        <taxon>Actinomycetes</taxon>
        <taxon>Micrococcales</taxon>
        <taxon>Brevibacteriaceae</taxon>
        <taxon>Spelaeicoccus</taxon>
    </lineage>
</organism>
<proteinExistence type="predicted"/>
<dbReference type="Pfam" id="PF12840">
    <property type="entry name" value="HTH_20"/>
    <property type="match status" value="1"/>
</dbReference>
<accession>A0A7Z0D3G4</accession>
<dbReference type="EMBL" id="JACBZP010000001">
    <property type="protein sequence ID" value="NYI68173.1"/>
    <property type="molecule type" value="Genomic_DNA"/>
</dbReference>
<gene>
    <name evidence="1" type="ORF">BJY26_002479</name>
</gene>
<dbReference type="InterPro" id="IPR036390">
    <property type="entry name" value="WH_DNA-bd_sf"/>
</dbReference>
<dbReference type="SUPFAM" id="SSF46785">
    <property type="entry name" value="Winged helix' DNA-binding domain"/>
    <property type="match status" value="1"/>
</dbReference>
<dbReference type="CDD" id="cd00090">
    <property type="entry name" value="HTH_ARSR"/>
    <property type="match status" value="1"/>
</dbReference>
<keyword evidence="2" id="KW-1185">Reference proteome</keyword>
<name>A0A7Z0D3G4_9MICO</name>
<dbReference type="InterPro" id="IPR036388">
    <property type="entry name" value="WH-like_DNA-bd_sf"/>
</dbReference>
<sequence>MTASESSDVREIGPAELKGLAHPLRMAIYDSLSMYGPQTATGLAKQLGESSGSTSYHLRQLARHQFIRVAEGKGNGREKWWERTPGAVAVGTRSGKADPSATAAANFVLREWTRGSQQALADFVDGLFDQTRVPPSWSDVSDISTSNLRLTREQLAEVVAEYHAVTQKFIDRFRNRDDPGSRPVQIQFNAFPLIDGEETPS</sequence>
<dbReference type="Proteomes" id="UP000539111">
    <property type="component" value="Unassembled WGS sequence"/>
</dbReference>
<dbReference type="GO" id="GO:0003677">
    <property type="term" value="F:DNA binding"/>
    <property type="evidence" value="ECO:0007669"/>
    <property type="project" value="UniProtKB-KW"/>
</dbReference>
<evidence type="ECO:0000313" key="1">
    <source>
        <dbReference type="EMBL" id="NYI68173.1"/>
    </source>
</evidence>
<dbReference type="AlphaFoldDB" id="A0A7Z0D3G4"/>
<keyword evidence="1" id="KW-0238">DNA-binding</keyword>
<comment type="caution">
    <text evidence="1">The sequence shown here is derived from an EMBL/GenBank/DDBJ whole genome shotgun (WGS) entry which is preliminary data.</text>
</comment>
<protein>
    <submittedName>
        <fullName evidence="1">DNA-binding MarR family transcriptional regulator</fullName>
    </submittedName>
</protein>